<organism evidence="2 3">
    <name type="scientific">Zwartia hollandica</name>
    <dbReference type="NCBI Taxonomy" id="324606"/>
    <lineage>
        <taxon>Bacteria</taxon>
        <taxon>Pseudomonadati</taxon>
        <taxon>Pseudomonadota</taxon>
        <taxon>Betaproteobacteria</taxon>
        <taxon>Burkholderiales</taxon>
        <taxon>Alcaligenaceae</taxon>
        <taxon>Zwartia</taxon>
    </lineage>
</organism>
<comment type="caution">
    <text evidence="2">The sequence shown here is derived from an EMBL/GenBank/DDBJ whole genome shotgun (WGS) entry which is preliminary data.</text>
</comment>
<keyword evidence="1" id="KW-0812">Transmembrane</keyword>
<name>A0A953NCI9_9BURK</name>
<feature type="transmembrane region" description="Helical" evidence="1">
    <location>
        <begin position="6"/>
        <end position="25"/>
    </location>
</feature>
<dbReference type="RefSeq" id="WP_259661566.1">
    <property type="nucleotide sequence ID" value="NZ_JAHXRI010000010.1"/>
</dbReference>
<keyword evidence="1" id="KW-0472">Membrane</keyword>
<dbReference type="Proteomes" id="UP000739565">
    <property type="component" value="Unassembled WGS sequence"/>
</dbReference>
<keyword evidence="3" id="KW-1185">Reference proteome</keyword>
<keyword evidence="1" id="KW-1133">Transmembrane helix</keyword>
<gene>
    <name evidence="2" type="ORF">KZZ10_10875</name>
</gene>
<evidence type="ECO:0000313" key="2">
    <source>
        <dbReference type="EMBL" id="MBZ1351149.1"/>
    </source>
</evidence>
<dbReference type="EMBL" id="JAHXRI010000010">
    <property type="protein sequence ID" value="MBZ1351149.1"/>
    <property type="molecule type" value="Genomic_DNA"/>
</dbReference>
<protein>
    <submittedName>
        <fullName evidence="2">Uncharacterized protein</fullName>
    </submittedName>
</protein>
<evidence type="ECO:0000313" key="3">
    <source>
        <dbReference type="Proteomes" id="UP000739565"/>
    </source>
</evidence>
<sequence>MKNAWARAVVGGALCAAAIGIYLLNVNVERDESTKFYLYGHWLISDFDRFQEEVAPYNIKLIARSCIIGGEEFEREMLLNKVVYESAPAEISDSLRRSSMFGNRDGKPRVDMELQINAEIRMTLSQQEGIPSKIN</sequence>
<dbReference type="AlphaFoldDB" id="A0A953NCI9"/>
<evidence type="ECO:0000256" key="1">
    <source>
        <dbReference type="SAM" id="Phobius"/>
    </source>
</evidence>
<reference evidence="2" key="1">
    <citation type="submission" date="2021-07" db="EMBL/GenBank/DDBJ databases">
        <title>New genus and species of the family Alcaligenaceae.</title>
        <authorList>
            <person name="Hahn M.W."/>
        </authorList>
    </citation>
    <scope>NUCLEOTIDE SEQUENCE</scope>
    <source>
        <strain evidence="2">LF4-65</strain>
    </source>
</reference>
<accession>A0A953NCI9</accession>
<proteinExistence type="predicted"/>